<feature type="transmembrane region" description="Helical" evidence="3">
    <location>
        <begin position="59"/>
        <end position="78"/>
    </location>
</feature>
<protein>
    <recommendedName>
        <fullName evidence="4">CSC1/OSCA1-like cytosolic domain-containing protein</fullName>
    </recommendedName>
</protein>
<dbReference type="GO" id="GO:0005886">
    <property type="term" value="C:plasma membrane"/>
    <property type="evidence" value="ECO:0007669"/>
    <property type="project" value="TreeGrafter"/>
</dbReference>
<feature type="region of interest" description="Disordered" evidence="2">
    <location>
        <begin position="935"/>
        <end position="968"/>
    </location>
</feature>
<feature type="compositionally biased region" description="Low complexity" evidence="2">
    <location>
        <begin position="893"/>
        <end position="903"/>
    </location>
</feature>
<keyword evidence="3" id="KW-0472">Membrane</keyword>
<sequence>MKMSPFELEHLGQPSREEAVRKRRKKLLRDPTGDLLNLTASPQAIGSASAGVGVYFTSLYMYCLLSLILGVLFIYPFYLNISADGWSLGYELVSRYVNGTSGSWDCRFTSSALRSSIIGMVPRSTVGSFCLKSPFTSALACPSRCVYDEAEAMARQPWWEDPGFGPLDTCAEREGLLPVRQPHRGTNASSLPGMCLQHLPFCAFASEYCSCCRLELEGGDQAGYPVAALVAMLAGQVLFVAWVLLLWKTQIYVAEAVNRDIVTLPDFSVWVKGLPDDCTDNRRVADFFRHYGEVAACTTTASVGEVLRSSRRIDSMRVDLAELRARAAVEQGQALGGPGGTGCCGGLLRGLYWFLLSGFGSASQAAERLERRIAKEEQRMAQQEEAVVSSPRNSVGEALVTMNYEAHKRNALLDHKRDHRWKAVPGGVMKMIAPNRHSVPMFDGQRIKLQPAPEPSDYIWENTSTKDRRRRQVLGWLIFLFALGVSATAQYFLAAEAERERTRRLLFYFEQELGREAEASGRLDGLPSRIFDTFSRNYVGWTYGLVVVVLNLVVSSVQTWTSSNIESWSTASGREGSSVVKISLFYIINSFVIPFLAAYIQFEEGAGLEEGRLRVEEDGRTLWYINGGVIVSMFWIQVFNTFLGDAIALLSPFTLLNSLAFSRYALTQEKLDRLMALPQASISLRYASAVKTIALGVLTAPVLPISPLISLVGLVISFWTDKVIFLRMAHVRERVSYNLTKAINRVLIVLPLAQLLLMRFVYFAGQPGMREVFIAGAVFWACFVVLPVRRVLKIKRVQWAEDGGTGNQSYEEMFGHRHTAATQDGPDDRRLPPALYAPAVPEKVCGERFIGFVESHFKDQPKEPLMPIRELMDNQLQSTGMAATEPPPREPADSAAAHAAAGPPQVPWAMQAILGSSHIPLPAASGLGAAPFHNPYAAVRHTDQNQPSPAAGARPSVGSGYDAPPPLV</sequence>
<dbReference type="PANTHER" id="PTHR13018:SF135">
    <property type="entry name" value="CSC1_OSCA1-LIKE 7TM REGION DOMAIN-CONTAINING PROTEIN"/>
    <property type="match status" value="1"/>
</dbReference>
<feature type="region of interest" description="Disordered" evidence="2">
    <location>
        <begin position="879"/>
        <end position="903"/>
    </location>
</feature>
<dbReference type="Pfam" id="PF14703">
    <property type="entry name" value="PHM7_cyt"/>
    <property type="match status" value="1"/>
</dbReference>
<feature type="transmembrane region" description="Helical" evidence="3">
    <location>
        <begin position="580"/>
        <end position="600"/>
    </location>
</feature>
<keyword evidence="3" id="KW-0812">Transmembrane</keyword>
<evidence type="ECO:0000259" key="4">
    <source>
        <dbReference type="Pfam" id="PF14703"/>
    </source>
</evidence>
<proteinExistence type="predicted"/>
<name>A0A061RWW3_9CHLO</name>
<evidence type="ECO:0000256" key="2">
    <source>
        <dbReference type="SAM" id="MobiDB-lite"/>
    </source>
</evidence>
<keyword evidence="3" id="KW-1133">Transmembrane helix</keyword>
<feature type="transmembrane region" description="Helical" evidence="3">
    <location>
        <begin position="538"/>
        <end position="560"/>
    </location>
</feature>
<feature type="transmembrane region" description="Helical" evidence="3">
    <location>
        <begin position="742"/>
        <end position="762"/>
    </location>
</feature>
<feature type="domain" description="CSC1/OSCA1-like cytosolic" evidence="4">
    <location>
        <begin position="266"/>
        <end position="462"/>
    </location>
</feature>
<dbReference type="GO" id="GO:0005227">
    <property type="term" value="F:calcium-activated cation channel activity"/>
    <property type="evidence" value="ECO:0007669"/>
    <property type="project" value="InterPro"/>
</dbReference>
<dbReference type="InterPro" id="IPR027815">
    <property type="entry name" value="CSC1/OSCA1-like_cyt"/>
</dbReference>
<evidence type="ECO:0000256" key="1">
    <source>
        <dbReference type="SAM" id="Coils"/>
    </source>
</evidence>
<feature type="transmembrane region" description="Helical" evidence="3">
    <location>
        <begin position="473"/>
        <end position="494"/>
    </location>
</feature>
<evidence type="ECO:0000256" key="3">
    <source>
        <dbReference type="SAM" id="Phobius"/>
    </source>
</evidence>
<evidence type="ECO:0000313" key="5">
    <source>
        <dbReference type="EMBL" id="JAC75244.1"/>
    </source>
</evidence>
<feature type="transmembrane region" description="Helical" evidence="3">
    <location>
        <begin position="768"/>
        <end position="788"/>
    </location>
</feature>
<feature type="transmembrane region" description="Helical" evidence="3">
    <location>
        <begin position="223"/>
        <end position="247"/>
    </location>
</feature>
<gene>
    <name evidence="5" type="ORF">TSPGSL018_23664</name>
</gene>
<dbReference type="PANTHER" id="PTHR13018">
    <property type="entry name" value="PROBABLE MEMBRANE PROTEIN DUF221-RELATED"/>
    <property type="match status" value="1"/>
</dbReference>
<reference evidence="5" key="1">
    <citation type="submission" date="2014-05" db="EMBL/GenBank/DDBJ databases">
        <title>The transcriptome of the halophilic microalga Tetraselmis sp. GSL018 isolated from the Great Salt Lake, Utah.</title>
        <authorList>
            <person name="Jinkerson R.E."/>
            <person name="D'Adamo S."/>
            <person name="Posewitz M.C."/>
        </authorList>
    </citation>
    <scope>NUCLEOTIDE SEQUENCE</scope>
    <source>
        <strain evidence="5">GSL018</strain>
    </source>
</reference>
<dbReference type="AlphaFoldDB" id="A0A061RWW3"/>
<organism evidence="5">
    <name type="scientific">Tetraselmis sp. GSL018</name>
    <dbReference type="NCBI Taxonomy" id="582737"/>
    <lineage>
        <taxon>Eukaryota</taxon>
        <taxon>Viridiplantae</taxon>
        <taxon>Chlorophyta</taxon>
        <taxon>core chlorophytes</taxon>
        <taxon>Chlorodendrophyceae</taxon>
        <taxon>Chlorodendrales</taxon>
        <taxon>Chlorodendraceae</taxon>
        <taxon>Tetraselmis</taxon>
    </lineage>
</organism>
<feature type="coiled-coil region" evidence="1">
    <location>
        <begin position="359"/>
        <end position="386"/>
    </location>
</feature>
<dbReference type="InterPro" id="IPR045122">
    <property type="entry name" value="Csc1-like"/>
</dbReference>
<feature type="transmembrane region" description="Helical" evidence="3">
    <location>
        <begin position="621"/>
        <end position="640"/>
    </location>
</feature>
<keyword evidence="1" id="KW-0175">Coiled coil</keyword>
<accession>A0A061RWW3</accession>
<dbReference type="EMBL" id="GBEZ01010432">
    <property type="protein sequence ID" value="JAC75244.1"/>
    <property type="molecule type" value="Transcribed_RNA"/>
</dbReference>